<keyword evidence="1" id="KW-0496">Mitochondrion</keyword>
<gene>
    <name evidence="1" type="ORF">ABT39_MTgene5471</name>
</gene>
<sequence length="48" mass="5680">MKKVLQLRQPDEWSDHVSLPLWLLAFDSSPSHDQMPYSNDIVQWKSPE</sequence>
<dbReference type="EMBL" id="LKAM01000007">
    <property type="protein sequence ID" value="KUM47286.1"/>
    <property type="molecule type" value="Genomic_DNA"/>
</dbReference>
<proteinExistence type="predicted"/>
<evidence type="ECO:0000313" key="1">
    <source>
        <dbReference type="EMBL" id="KUM47286.1"/>
    </source>
</evidence>
<reference evidence="1" key="1">
    <citation type="journal article" date="2015" name="Genome Biol. Evol.">
        <title>Organellar Genomes of White Spruce (Picea glauca): Assembly and Annotation.</title>
        <authorList>
            <person name="Jackman S.D."/>
            <person name="Warren R.L."/>
            <person name="Gibb E.A."/>
            <person name="Vandervalk B.P."/>
            <person name="Mohamadi H."/>
            <person name="Chu J."/>
            <person name="Raymond A."/>
            <person name="Pleasance S."/>
            <person name="Coope R."/>
            <person name="Wildung M.R."/>
            <person name="Ritland C.E."/>
            <person name="Bousquet J."/>
            <person name="Jones S.J."/>
            <person name="Bohlmann J."/>
            <person name="Birol I."/>
        </authorList>
    </citation>
    <scope>NUCLEOTIDE SEQUENCE [LARGE SCALE GENOMIC DNA]</scope>
    <source>
        <tissue evidence="1">Flushing bud</tissue>
    </source>
</reference>
<organism evidence="1">
    <name type="scientific">Picea glauca</name>
    <name type="common">White spruce</name>
    <name type="synonym">Pinus glauca</name>
    <dbReference type="NCBI Taxonomy" id="3330"/>
    <lineage>
        <taxon>Eukaryota</taxon>
        <taxon>Viridiplantae</taxon>
        <taxon>Streptophyta</taxon>
        <taxon>Embryophyta</taxon>
        <taxon>Tracheophyta</taxon>
        <taxon>Spermatophyta</taxon>
        <taxon>Pinopsida</taxon>
        <taxon>Pinidae</taxon>
        <taxon>Conifers I</taxon>
        <taxon>Pinales</taxon>
        <taxon>Pinaceae</taxon>
        <taxon>Picea</taxon>
    </lineage>
</organism>
<name>A0A117NGT2_PICGL</name>
<accession>A0A117NGT2</accession>
<protein>
    <submittedName>
        <fullName evidence="1">Uncharacterized protein</fullName>
    </submittedName>
</protein>
<comment type="caution">
    <text evidence="1">The sequence shown here is derived from an EMBL/GenBank/DDBJ whole genome shotgun (WGS) entry which is preliminary data.</text>
</comment>
<dbReference type="AlphaFoldDB" id="A0A117NGT2"/>
<geneLocation type="mitochondrion" evidence="1"/>